<proteinExistence type="inferred from homology"/>
<dbReference type="NCBIfam" id="NF004837">
    <property type="entry name" value="PRK06187.1"/>
    <property type="match status" value="1"/>
</dbReference>
<dbReference type="Proteomes" id="UP000536640">
    <property type="component" value="Unassembled WGS sequence"/>
</dbReference>
<evidence type="ECO:0000259" key="4">
    <source>
        <dbReference type="Pfam" id="PF13193"/>
    </source>
</evidence>
<dbReference type="FunFam" id="3.30.300.30:FF:000008">
    <property type="entry name" value="2,3-dihydroxybenzoate-AMP ligase"/>
    <property type="match status" value="1"/>
</dbReference>
<dbReference type="InterPro" id="IPR025110">
    <property type="entry name" value="AMP-bd_C"/>
</dbReference>
<dbReference type="Pfam" id="PF00501">
    <property type="entry name" value="AMP-binding"/>
    <property type="match status" value="1"/>
</dbReference>
<dbReference type="Gene3D" id="3.40.50.12780">
    <property type="entry name" value="N-terminal domain of ligase-like"/>
    <property type="match status" value="1"/>
</dbReference>
<keyword evidence="6" id="KW-1185">Reference proteome</keyword>
<sequence>MKLLNNLIDHIQFHAQHRQETMMASDCSKSLNYGQAWQHINRIAARLQNVGIGKGDRVGILAKNSVDNLCVLLACARVGAVAVGINYRLTQDEINYIATDAGIQFLFFSNEFNSLRGDYLSGKPAVCFDGNSSPTLFENWLSDNENVIDANVNGDDILFQMYTSGTTGRPKGVLISHSNVLSNCFQAPMSTGLGMRTGERALIIAPFFHAVGLVGSLLGLIYGVSLVIHSDYDPIGMIETLANDDIHTVALIPVMLQFSLAMVPNIKDYDFSSLHTISYGASPISETLLRECIDVFGCDFTQGYGQTEATMALTFLTADDHRRALAGKPDLLRSCGRAVFASEVKIVDAEGNELPHGEIGEIIANGPQIMQGYWNQADATKHTIIDGWLHTGDAGRMDEEGYIYIHDRLKDMIISGGENIYPAEIENILVSHPQIQDAAVIGVPDVKWGEVPLAVLIANDDQRLTSDELENYCQGKLARYKIPRKLEYLDSLPRNPTGKVLKKSIRELMKDKYPAS</sequence>
<evidence type="ECO:0000313" key="5">
    <source>
        <dbReference type="EMBL" id="MBB5189167.1"/>
    </source>
</evidence>
<dbReference type="PANTHER" id="PTHR43767">
    <property type="entry name" value="LONG-CHAIN-FATTY-ACID--COA LIGASE"/>
    <property type="match status" value="1"/>
</dbReference>
<dbReference type="Pfam" id="PF13193">
    <property type="entry name" value="AMP-binding_C"/>
    <property type="match status" value="1"/>
</dbReference>
<dbReference type="InterPro" id="IPR042099">
    <property type="entry name" value="ANL_N_sf"/>
</dbReference>
<gene>
    <name evidence="5" type="ORF">HNQ57_003470</name>
</gene>
<dbReference type="RefSeq" id="WP_184465032.1">
    <property type="nucleotide sequence ID" value="NZ_JACHHW010000015.1"/>
</dbReference>
<protein>
    <submittedName>
        <fullName evidence="5">Fatty-acyl-CoA synthase/long-chain acyl-CoA synthetase</fullName>
        <ecNumber evidence="5">6.2.1.-</ecNumber>
        <ecNumber evidence="5">6.2.1.3</ecNumber>
    </submittedName>
</protein>
<reference evidence="5 6" key="1">
    <citation type="submission" date="2020-08" db="EMBL/GenBank/DDBJ databases">
        <title>Genomic Encyclopedia of Type Strains, Phase IV (KMG-IV): sequencing the most valuable type-strain genomes for metagenomic binning, comparative biology and taxonomic classification.</title>
        <authorList>
            <person name="Goeker M."/>
        </authorList>
    </citation>
    <scope>NUCLEOTIDE SEQUENCE [LARGE SCALE GENOMIC DNA]</scope>
    <source>
        <strain evidence="5 6">DSM 25701</strain>
    </source>
</reference>
<dbReference type="EC" id="6.2.1.-" evidence="5"/>
<dbReference type="EC" id="6.2.1.3" evidence="5"/>
<accession>A0A840R8F8</accession>
<name>A0A840R8F8_9GAMM</name>
<feature type="domain" description="AMP-dependent synthetase/ligase" evidence="3">
    <location>
        <begin position="16"/>
        <end position="374"/>
    </location>
</feature>
<evidence type="ECO:0000259" key="3">
    <source>
        <dbReference type="Pfam" id="PF00501"/>
    </source>
</evidence>
<dbReference type="AlphaFoldDB" id="A0A840R8F8"/>
<dbReference type="Gene3D" id="3.30.300.30">
    <property type="match status" value="1"/>
</dbReference>
<comment type="caution">
    <text evidence="5">The sequence shown here is derived from an EMBL/GenBank/DDBJ whole genome shotgun (WGS) entry which is preliminary data.</text>
</comment>
<dbReference type="InterPro" id="IPR050237">
    <property type="entry name" value="ATP-dep_AMP-bd_enzyme"/>
</dbReference>
<evidence type="ECO:0000313" key="6">
    <source>
        <dbReference type="Proteomes" id="UP000536640"/>
    </source>
</evidence>
<dbReference type="InterPro" id="IPR045851">
    <property type="entry name" value="AMP-bd_C_sf"/>
</dbReference>
<dbReference type="PANTHER" id="PTHR43767:SF1">
    <property type="entry name" value="NONRIBOSOMAL PEPTIDE SYNTHASE PES1 (EUROFUNG)-RELATED"/>
    <property type="match status" value="1"/>
</dbReference>
<feature type="domain" description="AMP-binding enzyme C-terminal" evidence="4">
    <location>
        <begin position="424"/>
        <end position="499"/>
    </location>
</feature>
<dbReference type="SUPFAM" id="SSF56801">
    <property type="entry name" value="Acetyl-CoA synthetase-like"/>
    <property type="match status" value="1"/>
</dbReference>
<organism evidence="5 6">
    <name type="scientific">Zhongshania antarctica</name>
    <dbReference type="NCBI Taxonomy" id="641702"/>
    <lineage>
        <taxon>Bacteria</taxon>
        <taxon>Pseudomonadati</taxon>
        <taxon>Pseudomonadota</taxon>
        <taxon>Gammaproteobacteria</taxon>
        <taxon>Cellvibrionales</taxon>
        <taxon>Spongiibacteraceae</taxon>
        <taxon>Zhongshania</taxon>
    </lineage>
</organism>
<evidence type="ECO:0000256" key="2">
    <source>
        <dbReference type="ARBA" id="ARBA00022598"/>
    </source>
</evidence>
<keyword evidence="2 5" id="KW-0436">Ligase</keyword>
<dbReference type="EMBL" id="JACHHW010000015">
    <property type="protein sequence ID" value="MBB5189167.1"/>
    <property type="molecule type" value="Genomic_DNA"/>
</dbReference>
<evidence type="ECO:0000256" key="1">
    <source>
        <dbReference type="ARBA" id="ARBA00006432"/>
    </source>
</evidence>
<dbReference type="InterPro" id="IPR000873">
    <property type="entry name" value="AMP-dep_synth/lig_dom"/>
</dbReference>
<dbReference type="GO" id="GO:0004467">
    <property type="term" value="F:long-chain fatty acid-CoA ligase activity"/>
    <property type="evidence" value="ECO:0007669"/>
    <property type="project" value="UniProtKB-EC"/>
</dbReference>
<comment type="similarity">
    <text evidence="1">Belongs to the ATP-dependent AMP-binding enzyme family.</text>
</comment>